<dbReference type="InterPro" id="IPR007650">
    <property type="entry name" value="Zf-FLZ_dom"/>
</dbReference>
<evidence type="ECO:0000313" key="7">
    <source>
        <dbReference type="Proteomes" id="UP000806378"/>
    </source>
</evidence>
<gene>
    <name evidence="6" type="ORF">BT93_L3903</name>
</gene>
<evidence type="ECO:0000313" key="6">
    <source>
        <dbReference type="EMBL" id="KAF7846697.1"/>
    </source>
</evidence>
<feature type="zinc finger region" description="FLZ-type" evidence="4">
    <location>
        <begin position="84"/>
        <end position="128"/>
    </location>
</feature>
<dbReference type="GO" id="GO:0008270">
    <property type="term" value="F:zinc ion binding"/>
    <property type="evidence" value="ECO:0007669"/>
    <property type="project" value="UniProtKB-KW"/>
</dbReference>
<dbReference type="EMBL" id="MU092107">
    <property type="protein sequence ID" value="KAF7846697.1"/>
    <property type="molecule type" value="Genomic_DNA"/>
</dbReference>
<proteinExistence type="inferred from homology"/>
<dbReference type="OrthoDB" id="1927223at2759"/>
<dbReference type="Proteomes" id="UP000806378">
    <property type="component" value="Unassembled WGS sequence"/>
</dbReference>
<keyword evidence="2" id="KW-0479">Metal-binding</keyword>
<dbReference type="InterPro" id="IPR044181">
    <property type="entry name" value="FLZ17/18"/>
</dbReference>
<evidence type="ECO:0000256" key="4">
    <source>
        <dbReference type="PROSITE-ProRule" id="PRU01131"/>
    </source>
</evidence>
<organism evidence="6 7">
    <name type="scientific">Corymbia citriodora subsp. variegata</name>
    <dbReference type="NCBI Taxonomy" id="360336"/>
    <lineage>
        <taxon>Eukaryota</taxon>
        <taxon>Viridiplantae</taxon>
        <taxon>Streptophyta</taxon>
        <taxon>Embryophyta</taxon>
        <taxon>Tracheophyta</taxon>
        <taxon>Spermatophyta</taxon>
        <taxon>Magnoliopsida</taxon>
        <taxon>eudicotyledons</taxon>
        <taxon>Gunneridae</taxon>
        <taxon>Pentapetalae</taxon>
        <taxon>rosids</taxon>
        <taxon>malvids</taxon>
        <taxon>Myrtales</taxon>
        <taxon>Myrtaceae</taxon>
        <taxon>Myrtoideae</taxon>
        <taxon>Eucalypteae</taxon>
        <taxon>Corymbia</taxon>
    </lineage>
</organism>
<dbReference type="PANTHER" id="PTHR47847">
    <property type="entry name" value="FCS-LIKE ZINC FINGER 17"/>
    <property type="match status" value="1"/>
</dbReference>
<reference evidence="6" key="1">
    <citation type="submission" date="2020-05" db="EMBL/GenBank/DDBJ databases">
        <title>WGS assembly of Corymbia citriodora subspecies variegata.</title>
        <authorList>
            <person name="Barry K."/>
            <person name="Hundley H."/>
            <person name="Shu S."/>
            <person name="Jenkins J."/>
            <person name="Grimwood J."/>
            <person name="Baten A."/>
        </authorList>
    </citation>
    <scope>NUCLEOTIDE SEQUENCE</scope>
    <source>
        <strain evidence="6">CV2-018</strain>
    </source>
</reference>
<comment type="caution">
    <text evidence="6">The sequence shown here is derived from an EMBL/GenBank/DDBJ whole genome shotgun (WGS) entry which is preliminary data.</text>
</comment>
<dbReference type="Pfam" id="PF04570">
    <property type="entry name" value="zf-FLZ"/>
    <property type="match status" value="1"/>
</dbReference>
<feature type="domain" description="FLZ-type" evidence="5">
    <location>
        <begin position="84"/>
        <end position="128"/>
    </location>
</feature>
<evidence type="ECO:0000256" key="1">
    <source>
        <dbReference type="ARBA" id="ARBA00009374"/>
    </source>
</evidence>
<comment type="similarity">
    <text evidence="1">Belongs to the FLZ family.</text>
</comment>
<keyword evidence="3" id="KW-0862">Zinc</keyword>
<dbReference type="PROSITE" id="PS51795">
    <property type="entry name" value="ZF_FLZ"/>
    <property type="match status" value="1"/>
</dbReference>
<accession>A0A8T0CGP6</accession>
<evidence type="ECO:0000256" key="2">
    <source>
        <dbReference type="ARBA" id="ARBA00022723"/>
    </source>
</evidence>
<protein>
    <recommendedName>
        <fullName evidence="5">FLZ-type domain-containing protein</fullName>
    </recommendedName>
</protein>
<keyword evidence="3" id="KW-0863">Zinc-finger</keyword>
<name>A0A8T0CGP6_CORYI</name>
<keyword evidence="7" id="KW-1185">Reference proteome</keyword>
<evidence type="ECO:0000259" key="5">
    <source>
        <dbReference type="PROSITE" id="PS51795"/>
    </source>
</evidence>
<dbReference type="Gramene" id="rna-gnl|WGS:JABURB|Cocit.L3903.1">
    <property type="protein sequence ID" value="cds-KAF7846697.1"/>
    <property type="gene ID" value="gene-BT93_L3903"/>
</dbReference>
<dbReference type="PANTHER" id="PTHR47847:SF2">
    <property type="entry name" value="FCS-LIKE ZINC FINGER 17-RELATED"/>
    <property type="match status" value="1"/>
</dbReference>
<evidence type="ECO:0000256" key="3">
    <source>
        <dbReference type="ARBA" id="ARBA00022771"/>
    </source>
</evidence>
<dbReference type="AlphaFoldDB" id="A0A8T0CGP6"/>
<sequence>MKKPLMKWGVPEQSFDEIRGRNSKNDGSSASSVAVGLRILTQVSETTMPHIVVKCKVTASLHHVKPRSQARSRHSSSSNLEYSCFLKTCSLCHKKLSPDRDIYMYRGDEGYCSVECRDRRIVMDEMKELEASAKRMVSSPRHCYAASPQSETRLLREELLRRQRQRHLIAPKTHTIVS</sequence>